<dbReference type="Proteomes" id="UP001454036">
    <property type="component" value="Unassembled WGS sequence"/>
</dbReference>
<keyword evidence="8" id="KW-0653">Protein transport</keyword>
<feature type="region of interest" description="Disordered" evidence="10">
    <location>
        <begin position="447"/>
        <end position="494"/>
    </location>
</feature>
<reference evidence="11 12" key="1">
    <citation type="submission" date="2024-01" db="EMBL/GenBank/DDBJ databases">
        <title>The complete chloroplast genome sequence of Lithospermum erythrorhizon: insights into the phylogenetic relationship among Boraginaceae species and the maternal lineages of purple gromwells.</title>
        <authorList>
            <person name="Okada T."/>
            <person name="Watanabe K."/>
        </authorList>
    </citation>
    <scope>NUCLEOTIDE SEQUENCE [LARGE SCALE GENOMIC DNA]</scope>
</reference>
<feature type="repeat" description="WD" evidence="9">
    <location>
        <begin position="249"/>
        <end position="291"/>
    </location>
</feature>
<evidence type="ECO:0000256" key="2">
    <source>
        <dbReference type="ARBA" id="ARBA00009358"/>
    </source>
</evidence>
<keyword evidence="12" id="KW-1185">Reference proteome</keyword>
<keyword evidence="4 9" id="KW-0853">WD repeat</keyword>
<proteinExistence type="inferred from homology"/>
<evidence type="ECO:0000256" key="5">
    <source>
        <dbReference type="ARBA" id="ARBA00022737"/>
    </source>
</evidence>
<dbReference type="InterPro" id="IPR040251">
    <property type="entry name" value="SEC31-like"/>
</dbReference>
<dbReference type="GO" id="GO:0070971">
    <property type="term" value="C:endoplasmic reticulum exit site"/>
    <property type="evidence" value="ECO:0007669"/>
    <property type="project" value="TreeGrafter"/>
</dbReference>
<protein>
    <submittedName>
        <fullName evidence="11">Vesicle coat protein</fullName>
    </submittedName>
</protein>
<dbReference type="GO" id="GO:0015031">
    <property type="term" value="P:protein transport"/>
    <property type="evidence" value="ECO:0007669"/>
    <property type="project" value="UniProtKB-KW"/>
</dbReference>
<evidence type="ECO:0000256" key="8">
    <source>
        <dbReference type="ARBA" id="ARBA00022927"/>
    </source>
</evidence>
<evidence type="ECO:0000256" key="9">
    <source>
        <dbReference type="PROSITE-ProRule" id="PRU00221"/>
    </source>
</evidence>
<dbReference type="SUPFAM" id="SSF50978">
    <property type="entry name" value="WD40 repeat-like"/>
    <property type="match status" value="1"/>
</dbReference>
<evidence type="ECO:0000256" key="6">
    <source>
        <dbReference type="ARBA" id="ARBA00022824"/>
    </source>
</evidence>
<dbReference type="AlphaFoldDB" id="A0AAV3PSV0"/>
<gene>
    <name evidence="11" type="ORF">LIER_12229</name>
</gene>
<dbReference type="FunFam" id="2.130.10.10:FF:000295">
    <property type="entry name" value="Protein transport protein SEC31 homolog B"/>
    <property type="match status" value="1"/>
</dbReference>
<dbReference type="InterPro" id="IPR036322">
    <property type="entry name" value="WD40_repeat_dom_sf"/>
</dbReference>
<evidence type="ECO:0000256" key="1">
    <source>
        <dbReference type="ARBA" id="ARBA00004240"/>
    </source>
</evidence>
<keyword evidence="11" id="KW-0167">Capsid protein</keyword>
<keyword evidence="3" id="KW-0813">Transport</keyword>
<evidence type="ECO:0000256" key="3">
    <source>
        <dbReference type="ARBA" id="ARBA00022448"/>
    </source>
</evidence>
<comment type="similarity">
    <text evidence="2">Belongs to the WD repeat SEC31 family.</text>
</comment>
<keyword evidence="7" id="KW-0931">ER-Golgi transport</keyword>
<comment type="caution">
    <text evidence="11">The sequence shown here is derived from an EMBL/GenBank/DDBJ whole genome shotgun (WGS) entry which is preliminary data.</text>
</comment>
<dbReference type="PROSITE" id="PS50082">
    <property type="entry name" value="WD_REPEATS_2"/>
    <property type="match status" value="1"/>
</dbReference>
<dbReference type="GO" id="GO:0090110">
    <property type="term" value="P:COPII-coated vesicle cargo loading"/>
    <property type="evidence" value="ECO:0007669"/>
    <property type="project" value="TreeGrafter"/>
</dbReference>
<dbReference type="InterPro" id="IPR015943">
    <property type="entry name" value="WD40/YVTN_repeat-like_dom_sf"/>
</dbReference>
<dbReference type="Pfam" id="PF00400">
    <property type="entry name" value="WD40"/>
    <property type="match status" value="1"/>
</dbReference>
<name>A0AAV3PSV0_LITER</name>
<keyword evidence="5" id="KW-0677">Repeat</keyword>
<dbReference type="SMART" id="SM00320">
    <property type="entry name" value="WD40"/>
    <property type="match status" value="4"/>
</dbReference>
<evidence type="ECO:0000256" key="10">
    <source>
        <dbReference type="SAM" id="MobiDB-lite"/>
    </source>
</evidence>
<accession>A0AAV3PSV0</accession>
<dbReference type="PANTHER" id="PTHR13923:SF11">
    <property type="entry name" value="SECRETORY 31, ISOFORM D"/>
    <property type="match status" value="1"/>
</dbReference>
<evidence type="ECO:0000256" key="7">
    <source>
        <dbReference type="ARBA" id="ARBA00022892"/>
    </source>
</evidence>
<dbReference type="Gene3D" id="1.25.40.1030">
    <property type="match status" value="1"/>
</dbReference>
<keyword evidence="11" id="KW-0946">Virion</keyword>
<organism evidence="11 12">
    <name type="scientific">Lithospermum erythrorhizon</name>
    <name type="common">Purple gromwell</name>
    <name type="synonym">Lithospermum officinale var. erythrorhizon</name>
    <dbReference type="NCBI Taxonomy" id="34254"/>
    <lineage>
        <taxon>Eukaryota</taxon>
        <taxon>Viridiplantae</taxon>
        <taxon>Streptophyta</taxon>
        <taxon>Embryophyta</taxon>
        <taxon>Tracheophyta</taxon>
        <taxon>Spermatophyta</taxon>
        <taxon>Magnoliopsida</taxon>
        <taxon>eudicotyledons</taxon>
        <taxon>Gunneridae</taxon>
        <taxon>Pentapetalae</taxon>
        <taxon>asterids</taxon>
        <taxon>lamiids</taxon>
        <taxon>Boraginales</taxon>
        <taxon>Boraginaceae</taxon>
        <taxon>Boraginoideae</taxon>
        <taxon>Lithospermeae</taxon>
        <taxon>Lithospermum</taxon>
    </lineage>
</organism>
<keyword evidence="6" id="KW-0256">Endoplasmic reticulum</keyword>
<evidence type="ECO:0000256" key="4">
    <source>
        <dbReference type="ARBA" id="ARBA00022574"/>
    </source>
</evidence>
<dbReference type="GO" id="GO:0005198">
    <property type="term" value="F:structural molecule activity"/>
    <property type="evidence" value="ECO:0007669"/>
    <property type="project" value="TreeGrafter"/>
</dbReference>
<dbReference type="PANTHER" id="PTHR13923">
    <property type="entry name" value="SEC31-RELATED PROTEIN"/>
    <property type="match status" value="1"/>
</dbReference>
<dbReference type="GO" id="GO:0030127">
    <property type="term" value="C:COPII vesicle coat"/>
    <property type="evidence" value="ECO:0007669"/>
    <property type="project" value="TreeGrafter"/>
</dbReference>
<sequence length="609" mass="66571">MECIKGVNRSASAAFAPDGPYLAAGTMAGAVDLSFSSSANLNIFQLDFASDDTSFIQTGSAPISERFNRLTWGKPLADTEEYSLGVIAGGLVDGNIGLWNPKNLIHSSANENALIGNLSRHKEPFKTQGTVRGVEFIAQTPNLQASGADEGEICIWDITKPAEPTHFPPLKGRGSATQASTSFNGTTAVWDLKKQKPVISFTDSTRMPFSVLQWNPDVVTQLIVASDDDNSPALRLWDMRNIMSPVREFVGHTKGVIAMAWCPIDSSYLLTCAKDNRTICWDVNTGEIVSELPTGTHWNFDVHWYPKIPGVISASSFDGKIGVYNIEGCGRYGVGETDFGTVPLRPPKWYKRKAGVSFGFGGKLVSFHLTEAPTGSSVVYVYNIVTEDYLLSRSSDFEAVIKDGGERSSLRLFCEKKSHESKSEDERERWEFLKIMLEDDGTARTKLFSHLGFSPPPEEKDAQQSDTSDQGNALADNGATANGENRTIKESSIYPTDNGEDFFNNLPSPKADIPSSPAGIGFVSDVPGLAAEESQEGENGTEEGADPSFADAVQRALVVGYYKELLINAYLLVEWLMPWLLPMLVAFPCGRVRVINILRNLMSPLQHYT</sequence>
<dbReference type="EMBL" id="BAABME010002333">
    <property type="protein sequence ID" value="GAA0154166.1"/>
    <property type="molecule type" value="Genomic_DNA"/>
</dbReference>
<evidence type="ECO:0000313" key="11">
    <source>
        <dbReference type="EMBL" id="GAA0154166.1"/>
    </source>
</evidence>
<dbReference type="GO" id="GO:0007029">
    <property type="term" value="P:endoplasmic reticulum organization"/>
    <property type="evidence" value="ECO:0007669"/>
    <property type="project" value="TreeGrafter"/>
</dbReference>
<comment type="subcellular location">
    <subcellularLocation>
        <location evidence="1">Endoplasmic reticulum</location>
    </subcellularLocation>
</comment>
<dbReference type="InterPro" id="IPR001680">
    <property type="entry name" value="WD40_rpt"/>
</dbReference>
<evidence type="ECO:0000313" key="12">
    <source>
        <dbReference type="Proteomes" id="UP001454036"/>
    </source>
</evidence>
<dbReference type="Gene3D" id="2.130.10.10">
    <property type="entry name" value="YVTN repeat-like/Quinoprotein amine dehydrogenase"/>
    <property type="match status" value="1"/>
</dbReference>